<protein>
    <submittedName>
        <fullName evidence="2">Membrane protein</fullName>
    </submittedName>
</protein>
<accession>A0A6G9HDQ6</accession>
<name>A0A6G9HDQ6_9VIRU</name>
<gene>
    <name evidence="2" type="primary">ORF23</name>
</gene>
<proteinExistence type="predicted"/>
<reference evidence="2" key="1">
    <citation type="journal article" date="2020" name="MBio">
        <title>A New Family of DNA Viruses Causing Disease in Crustaceans from Diverse Aquatic Biomes.</title>
        <authorList>
            <person name="Subramaniam K."/>
            <person name="Behringer D.C."/>
            <person name="Bojko J."/>
            <person name="Yutin N."/>
            <person name="Clark A.S."/>
            <person name="Bateman K.S."/>
            <person name="van Aerle R."/>
            <person name="Bass D."/>
            <person name="Kerr R.C."/>
            <person name="Koonin E.V."/>
            <person name="Stentiford G.D."/>
            <person name="Waltzek T.B."/>
        </authorList>
    </citation>
    <scope>NUCLEOTIDE SEQUENCE</scope>
</reference>
<dbReference type="EMBL" id="MN604017">
    <property type="protein sequence ID" value="QIQ08640.1"/>
    <property type="molecule type" value="Genomic_DNA"/>
</dbReference>
<sequence length="213" mass="25334">MDDLYRQIFKHINQRNSTFPTVFYTDGYFLIDKKEWNQLQRFNAIESDSDIVYLYKINDLRAIAHASFGTFNETKKKYNVCNFRRYLNHVHKGTKTCKYLDAKTVVDVERLVKGLKRVDNCHVNTVMVFFNYFKFNIPLFNALLLNVMLYDRGLVATCILKLPKKKKMLFEQILKYNTLSSMKEKERRRKRREEEEEEEEDAAAAVAGQQRSV</sequence>
<evidence type="ECO:0000256" key="1">
    <source>
        <dbReference type="SAM" id="MobiDB-lite"/>
    </source>
</evidence>
<feature type="region of interest" description="Disordered" evidence="1">
    <location>
        <begin position="182"/>
        <end position="213"/>
    </location>
</feature>
<organism evidence="2">
    <name type="scientific">Panulirus argus virus 1</name>
    <dbReference type="NCBI Taxonomy" id="380624"/>
    <lineage>
        <taxon>Viruses</taxon>
    </lineage>
</organism>
<evidence type="ECO:0000313" key="2">
    <source>
        <dbReference type="EMBL" id="QIQ08640.1"/>
    </source>
</evidence>